<dbReference type="Pfam" id="PF05636">
    <property type="entry name" value="HIGH_NTase1"/>
    <property type="match status" value="1"/>
</dbReference>
<dbReference type="PANTHER" id="PTHR37825">
    <property type="entry name" value="TRNA(MET) CYTIDINE ACETATE LIGASE"/>
    <property type="match status" value="1"/>
</dbReference>
<feature type="binding site" evidence="2">
    <location>
        <position position="102"/>
    </location>
    <ligand>
        <name>ATP</name>
        <dbReference type="ChEBI" id="CHEBI:30616"/>
    </ligand>
</feature>
<comment type="caution">
    <text evidence="2">Lacks conserved residue(s) required for the propagation of feature annotation.</text>
</comment>
<keyword evidence="1 2" id="KW-0819">tRNA processing</keyword>
<protein>
    <recommendedName>
        <fullName evidence="2">tRNA(Met) cytidine acetate ligase</fullName>
        <ecNumber evidence="2">6.3.4.-</ecNumber>
    </recommendedName>
</protein>
<comment type="subcellular location">
    <subcellularLocation>
        <location evidence="2">Cytoplasm</location>
    </subcellularLocation>
</comment>
<keyword evidence="2" id="KW-0820">tRNA-binding</keyword>
<evidence type="ECO:0000313" key="4">
    <source>
        <dbReference type="Proteomes" id="UP001500339"/>
    </source>
</evidence>
<keyword evidence="2" id="KW-0067">ATP-binding</keyword>
<gene>
    <name evidence="2" type="primary">tmcAL</name>
    <name evidence="3" type="ORF">GCM10008905_14800</name>
</gene>
<keyword evidence="2" id="KW-0436">Ligase</keyword>
<name>A0ABP3U4C3_9CLOT</name>
<keyword evidence="2" id="KW-0963">Cytoplasm</keyword>
<dbReference type="NCBIfam" id="NF010191">
    <property type="entry name" value="PRK13670.1"/>
    <property type="match status" value="1"/>
</dbReference>
<accession>A0ABP3U4C3</accession>
<dbReference type="InterPro" id="IPR014729">
    <property type="entry name" value="Rossmann-like_a/b/a_fold"/>
</dbReference>
<dbReference type="SUPFAM" id="SSF52374">
    <property type="entry name" value="Nucleotidylyl transferase"/>
    <property type="match status" value="1"/>
</dbReference>
<dbReference type="PANTHER" id="PTHR37825:SF1">
    <property type="entry name" value="TRNA(MET) CYTIDINE ACETATE LIGASE"/>
    <property type="match status" value="1"/>
</dbReference>
<evidence type="ECO:0000256" key="2">
    <source>
        <dbReference type="HAMAP-Rule" id="MF_01539"/>
    </source>
</evidence>
<evidence type="ECO:0000313" key="3">
    <source>
        <dbReference type="EMBL" id="GAA0722858.1"/>
    </source>
</evidence>
<dbReference type="Proteomes" id="UP001500339">
    <property type="component" value="Unassembled WGS sequence"/>
</dbReference>
<dbReference type="HAMAP" id="MF_01539">
    <property type="entry name" value="TmcAL"/>
    <property type="match status" value="1"/>
</dbReference>
<comment type="similarity">
    <text evidence="2">Belongs to the TmcAL family.</text>
</comment>
<sequence>MNITGIVAEYNPLHKGHVYHIKKTRELTSADGIVAVMSGNFVQRGIPAMLDKWTRAKMALENGVDLVIELPLLYSISSAEFFSFGAISLFDSLGIINNLSFGSESGNISSILDISKVLLEEPITFKGYLKEYLKEGLPFHLARAKALSLYLEEKDKDCFEINNFLSTSNNILAIEYCKNLLRINSTIIPFTIKREGNNYNSLEMTNSFSSASSIRNFIKNNEILDKLNNQVPLNVFNSIVNFKEKGYSFPLENEMLPFIKHKYFNGENGIENLPDVSEGLHNRIYDALNKYNTLQDVIQGIKTKRYTYTRISRILCQYFIGFDTIDTFSLRKESCPYARVLGFNKRGSEILKVLKKKSSIPVYTKIPKEINPTLYLDIKGTKCYSLLNKSCDPLGDFKNKPVII</sequence>
<keyword evidence="4" id="KW-1185">Reference proteome</keyword>
<feature type="binding site" evidence="2">
    <location>
        <position position="194"/>
    </location>
    <ligand>
        <name>ATP</name>
        <dbReference type="ChEBI" id="CHEBI:30616"/>
    </ligand>
</feature>
<dbReference type="EMBL" id="BAAACF010000001">
    <property type="protein sequence ID" value="GAA0722858.1"/>
    <property type="molecule type" value="Genomic_DNA"/>
</dbReference>
<dbReference type="Gene3D" id="3.40.50.620">
    <property type="entry name" value="HUPs"/>
    <property type="match status" value="1"/>
</dbReference>
<dbReference type="RefSeq" id="WP_343768364.1">
    <property type="nucleotide sequence ID" value="NZ_BAAACF010000001.1"/>
</dbReference>
<feature type="binding site" evidence="2">
    <location>
        <begin position="7"/>
        <end position="20"/>
    </location>
    <ligand>
        <name>ATP</name>
        <dbReference type="ChEBI" id="CHEBI:30616"/>
    </ligand>
</feature>
<evidence type="ECO:0000256" key="1">
    <source>
        <dbReference type="ARBA" id="ARBA00022694"/>
    </source>
</evidence>
<organism evidence="3 4">
    <name type="scientific">Clostridium malenominatum</name>
    <dbReference type="NCBI Taxonomy" id="1539"/>
    <lineage>
        <taxon>Bacteria</taxon>
        <taxon>Bacillati</taxon>
        <taxon>Bacillota</taxon>
        <taxon>Clostridia</taxon>
        <taxon>Eubacteriales</taxon>
        <taxon>Clostridiaceae</taxon>
        <taxon>Clostridium</taxon>
    </lineage>
</organism>
<feature type="binding site" evidence="2">
    <location>
        <position position="169"/>
    </location>
    <ligand>
        <name>ATP</name>
        <dbReference type="ChEBI" id="CHEBI:30616"/>
    </ligand>
</feature>
<comment type="function">
    <text evidence="2">Catalyzes the formation of N(4)-acetylcytidine (ac(4)C) at the wobble position of elongator tRNA(Met), using acetate and ATP as substrates. First activates an acetate ion to form acetyladenylate (Ac-AMP) and then transfers the acetyl group to tRNA to form ac(4)C34.</text>
</comment>
<reference evidence="4" key="1">
    <citation type="journal article" date="2019" name="Int. J. Syst. Evol. Microbiol.">
        <title>The Global Catalogue of Microorganisms (GCM) 10K type strain sequencing project: providing services to taxonomists for standard genome sequencing and annotation.</title>
        <authorList>
            <consortium name="The Broad Institute Genomics Platform"/>
            <consortium name="The Broad Institute Genome Sequencing Center for Infectious Disease"/>
            <person name="Wu L."/>
            <person name="Ma J."/>
        </authorList>
    </citation>
    <scope>NUCLEOTIDE SEQUENCE [LARGE SCALE GENOMIC DNA]</scope>
    <source>
        <strain evidence="4">JCM 1405</strain>
    </source>
</reference>
<keyword evidence="2" id="KW-0694">RNA-binding</keyword>
<dbReference type="InterPro" id="IPR008513">
    <property type="entry name" value="tRNA(Met)_cyd_acetate_ligase"/>
</dbReference>
<dbReference type="EC" id="6.3.4.-" evidence="2"/>
<keyword evidence="2" id="KW-0547">Nucleotide-binding</keyword>
<comment type="caution">
    <text evidence="3">The sequence shown here is derived from an EMBL/GenBank/DDBJ whole genome shotgun (WGS) entry which is preliminary data.</text>
</comment>
<proteinExistence type="inferred from homology"/>
<comment type="catalytic activity">
    <reaction evidence="2">
        <text>cytidine(34) in elongator tRNA(Met) + acetate + ATP = N(4)-acetylcytidine(34) in elongator tRNA(Met) + AMP + diphosphate</text>
        <dbReference type="Rhea" id="RHEA:58144"/>
        <dbReference type="Rhea" id="RHEA-COMP:10693"/>
        <dbReference type="Rhea" id="RHEA-COMP:10694"/>
        <dbReference type="ChEBI" id="CHEBI:30089"/>
        <dbReference type="ChEBI" id="CHEBI:30616"/>
        <dbReference type="ChEBI" id="CHEBI:33019"/>
        <dbReference type="ChEBI" id="CHEBI:74900"/>
        <dbReference type="ChEBI" id="CHEBI:82748"/>
        <dbReference type="ChEBI" id="CHEBI:456215"/>
    </reaction>
</comment>